<comment type="caution">
    <text evidence="1">The sequence shown here is derived from an EMBL/GenBank/DDBJ whole genome shotgun (WGS) entry which is preliminary data.</text>
</comment>
<evidence type="ECO:0000313" key="1">
    <source>
        <dbReference type="EMBL" id="GEB84760.1"/>
    </source>
</evidence>
<name>A0A4Y3TUV3_9PROT</name>
<proteinExistence type="predicted"/>
<gene>
    <name evidence="1" type="ORF">APE01nite_05570</name>
</gene>
<keyword evidence="2" id="KW-1185">Reference proteome</keyword>
<protein>
    <submittedName>
        <fullName evidence="1">Uncharacterized protein</fullName>
    </submittedName>
</protein>
<dbReference type="AlphaFoldDB" id="A0A4Y3TUV3"/>
<accession>A0A4Y3TUV3</accession>
<dbReference type="Proteomes" id="UP000317730">
    <property type="component" value="Unassembled WGS sequence"/>
</dbReference>
<sequence length="100" mass="11422">MLVASPDMLECRAFLRLQIAPAHKPVRKPGKLRTGRAFQPELATQIQTLRKLGLGKAVGNTLWQRNAIIHDIINLDRRDQGIKCIVWKLNPNRHNQNPQN</sequence>
<organism evidence="1 2">
    <name type="scientific">Acetobacter peroxydans</name>
    <dbReference type="NCBI Taxonomy" id="104098"/>
    <lineage>
        <taxon>Bacteria</taxon>
        <taxon>Pseudomonadati</taxon>
        <taxon>Pseudomonadota</taxon>
        <taxon>Alphaproteobacteria</taxon>
        <taxon>Acetobacterales</taxon>
        <taxon>Acetobacteraceae</taxon>
        <taxon>Acetobacter</taxon>
    </lineage>
</organism>
<dbReference type="EMBL" id="BJMV01000002">
    <property type="protein sequence ID" value="GEB84760.1"/>
    <property type="molecule type" value="Genomic_DNA"/>
</dbReference>
<evidence type="ECO:0000313" key="2">
    <source>
        <dbReference type="Proteomes" id="UP000317730"/>
    </source>
</evidence>
<reference evidence="1 2" key="1">
    <citation type="submission" date="2019-06" db="EMBL/GenBank/DDBJ databases">
        <title>Whole genome shotgun sequence of Acetobacter peroxydans NBRC 13755.</title>
        <authorList>
            <person name="Hosoyama A."/>
            <person name="Uohara A."/>
            <person name="Ohji S."/>
            <person name="Ichikawa N."/>
        </authorList>
    </citation>
    <scope>NUCLEOTIDE SEQUENCE [LARGE SCALE GENOMIC DNA]</scope>
    <source>
        <strain evidence="1 2">NBRC 13755</strain>
    </source>
</reference>